<accession>A0A956M5K9</accession>
<comment type="caution">
    <text evidence="2">The sequence shown here is derived from an EMBL/GenBank/DDBJ whole genome shotgun (WGS) entry which is preliminary data.</text>
</comment>
<evidence type="ECO:0000313" key="2">
    <source>
        <dbReference type="EMBL" id="MCA9730445.1"/>
    </source>
</evidence>
<dbReference type="SUPFAM" id="SSF69318">
    <property type="entry name" value="Integrin alpha N-terminal domain"/>
    <property type="match status" value="1"/>
</dbReference>
<dbReference type="EMBL" id="JAGQHR010001216">
    <property type="protein sequence ID" value="MCA9730445.1"/>
    <property type="molecule type" value="Genomic_DNA"/>
</dbReference>
<dbReference type="AlphaFoldDB" id="A0A956M5K9"/>
<reference evidence="2" key="1">
    <citation type="submission" date="2020-04" db="EMBL/GenBank/DDBJ databases">
        <authorList>
            <person name="Zhang T."/>
        </authorList>
    </citation>
    <scope>NUCLEOTIDE SEQUENCE</scope>
    <source>
        <strain evidence="2">HKST-UBA01</strain>
    </source>
</reference>
<proteinExistence type="predicted"/>
<protein>
    <submittedName>
        <fullName evidence="2">VCBS repeat-containing protein</fullName>
    </submittedName>
</protein>
<dbReference type="Gene3D" id="2.130.10.130">
    <property type="entry name" value="Integrin alpha, N-terminal"/>
    <property type="match status" value="1"/>
</dbReference>
<dbReference type="InterPro" id="IPR028994">
    <property type="entry name" value="Integrin_alpha_N"/>
</dbReference>
<reference evidence="2" key="2">
    <citation type="journal article" date="2021" name="Microbiome">
        <title>Successional dynamics and alternative stable states in a saline activated sludge microbial community over 9 years.</title>
        <authorList>
            <person name="Wang Y."/>
            <person name="Ye J."/>
            <person name="Ju F."/>
            <person name="Liu L."/>
            <person name="Boyd J.A."/>
            <person name="Deng Y."/>
            <person name="Parks D.H."/>
            <person name="Jiang X."/>
            <person name="Yin X."/>
            <person name="Woodcroft B.J."/>
            <person name="Tyson G.W."/>
            <person name="Hugenholtz P."/>
            <person name="Polz M.F."/>
            <person name="Zhang T."/>
        </authorList>
    </citation>
    <scope>NUCLEOTIDE SEQUENCE</scope>
    <source>
        <strain evidence="2">HKST-UBA01</strain>
    </source>
</reference>
<evidence type="ECO:0000313" key="3">
    <source>
        <dbReference type="Proteomes" id="UP000697710"/>
    </source>
</evidence>
<sequence length="178" mass="19032">MSAMAAPDGTRHIAQMGAASDTTWRLRQLQPDTRYYWSVQALDHNFAGSVFAVEDSFVTPLPAFTHLAAPLAQVSAGGSAWGDYDNDGDLDLALSGWDSSQVRYSRIYRNANGSLVDINAALSQLSNGSLAWGDYDNDGDLDLVLTGFPDGGSGYVSQIYRNDNGSFVNIQANLLGSG</sequence>
<gene>
    <name evidence="2" type="ORF">KC729_22395</name>
</gene>
<name>A0A956M5K9_UNCEI</name>
<evidence type="ECO:0000256" key="1">
    <source>
        <dbReference type="ARBA" id="ARBA00022729"/>
    </source>
</evidence>
<feature type="non-terminal residue" evidence="2">
    <location>
        <position position="178"/>
    </location>
</feature>
<dbReference type="InterPro" id="IPR013517">
    <property type="entry name" value="FG-GAP"/>
</dbReference>
<keyword evidence="1" id="KW-0732">Signal</keyword>
<dbReference type="Pfam" id="PF13517">
    <property type="entry name" value="FG-GAP_3"/>
    <property type="match status" value="1"/>
</dbReference>
<organism evidence="2 3">
    <name type="scientific">Eiseniibacteriota bacterium</name>
    <dbReference type="NCBI Taxonomy" id="2212470"/>
    <lineage>
        <taxon>Bacteria</taxon>
        <taxon>Candidatus Eiseniibacteriota</taxon>
    </lineage>
</organism>
<dbReference type="Proteomes" id="UP000697710">
    <property type="component" value="Unassembled WGS sequence"/>
</dbReference>